<evidence type="ECO:0000313" key="2">
    <source>
        <dbReference type="EMBL" id="CAH0387434.1"/>
    </source>
</evidence>
<dbReference type="PANTHER" id="PTHR11362">
    <property type="entry name" value="PHOSPHATIDYLETHANOLAMINE-BINDING PROTEIN"/>
    <property type="match status" value="1"/>
</dbReference>
<dbReference type="Pfam" id="PF01161">
    <property type="entry name" value="PBP"/>
    <property type="match status" value="1"/>
</dbReference>
<proteinExistence type="predicted"/>
<dbReference type="CDD" id="cd00866">
    <property type="entry name" value="PEBP_euk"/>
    <property type="match status" value="1"/>
</dbReference>
<reference evidence="2" key="1">
    <citation type="submission" date="2021-12" db="EMBL/GenBank/DDBJ databases">
        <authorList>
            <person name="King R."/>
        </authorList>
    </citation>
    <scope>NUCLEOTIDE SEQUENCE</scope>
</reference>
<keyword evidence="1" id="KW-0732">Signal</keyword>
<accession>A0A9P0AA61</accession>
<evidence type="ECO:0008006" key="4">
    <source>
        <dbReference type="Google" id="ProtNLM"/>
    </source>
</evidence>
<dbReference type="InterPro" id="IPR035810">
    <property type="entry name" value="PEBP_euk"/>
</dbReference>
<dbReference type="InterPro" id="IPR008914">
    <property type="entry name" value="PEBP"/>
</dbReference>
<dbReference type="Proteomes" id="UP001152759">
    <property type="component" value="Chromosome 3"/>
</dbReference>
<dbReference type="PANTHER" id="PTHR11362:SF82">
    <property type="entry name" value="PHOSPHATIDYLETHANOLAMINE-BINDING PROTEIN 4"/>
    <property type="match status" value="1"/>
</dbReference>
<name>A0A9P0AA61_BEMTA</name>
<sequence length="228" mass="27082">MHLLRHVLPYLMNVSLVWVVELLMQPVAAELPCNRSQIEERLKKADIIPHFFDRAPKHVLEIEYNDKVAVEFGNILDSSKVKRMPVLMRWPSNFTTFYTLIMTDLDSDVSRRPSKYKEWQHWVVGNIPGHFHQMGETLTPYMGAMAPHWLEFKKGHHRFVFSVYMQKKGKIYFTAPRLPALFETRRTNFSTRHFAEEYELGQPVAINYFLVQPREPTARPRRWKQQLL</sequence>
<evidence type="ECO:0000256" key="1">
    <source>
        <dbReference type="SAM" id="SignalP"/>
    </source>
</evidence>
<keyword evidence="3" id="KW-1185">Reference proteome</keyword>
<evidence type="ECO:0000313" key="3">
    <source>
        <dbReference type="Proteomes" id="UP001152759"/>
    </source>
</evidence>
<protein>
    <recommendedName>
        <fullName evidence="4">Phosphatidylethanolamine-binding protein</fullName>
    </recommendedName>
</protein>
<dbReference type="AlphaFoldDB" id="A0A9P0AA61"/>
<dbReference type="Gene3D" id="3.90.280.10">
    <property type="entry name" value="PEBP-like"/>
    <property type="match status" value="1"/>
</dbReference>
<dbReference type="SUPFAM" id="SSF49777">
    <property type="entry name" value="PEBP-like"/>
    <property type="match status" value="1"/>
</dbReference>
<dbReference type="InterPro" id="IPR036610">
    <property type="entry name" value="PEBP-like_sf"/>
</dbReference>
<dbReference type="EMBL" id="OU963864">
    <property type="protein sequence ID" value="CAH0387434.1"/>
    <property type="molecule type" value="Genomic_DNA"/>
</dbReference>
<feature type="chain" id="PRO_5040388378" description="Phosphatidylethanolamine-binding protein" evidence="1">
    <location>
        <begin position="30"/>
        <end position="228"/>
    </location>
</feature>
<feature type="signal peptide" evidence="1">
    <location>
        <begin position="1"/>
        <end position="29"/>
    </location>
</feature>
<organism evidence="2 3">
    <name type="scientific">Bemisia tabaci</name>
    <name type="common">Sweetpotato whitefly</name>
    <name type="synonym">Aleurodes tabaci</name>
    <dbReference type="NCBI Taxonomy" id="7038"/>
    <lineage>
        <taxon>Eukaryota</taxon>
        <taxon>Metazoa</taxon>
        <taxon>Ecdysozoa</taxon>
        <taxon>Arthropoda</taxon>
        <taxon>Hexapoda</taxon>
        <taxon>Insecta</taxon>
        <taxon>Pterygota</taxon>
        <taxon>Neoptera</taxon>
        <taxon>Paraneoptera</taxon>
        <taxon>Hemiptera</taxon>
        <taxon>Sternorrhyncha</taxon>
        <taxon>Aleyrodoidea</taxon>
        <taxon>Aleyrodidae</taxon>
        <taxon>Aleyrodinae</taxon>
        <taxon>Bemisia</taxon>
    </lineage>
</organism>
<gene>
    <name evidence="2" type="ORF">BEMITA_LOCUS6452</name>
</gene>